<dbReference type="InterPro" id="IPR008920">
    <property type="entry name" value="TF_FadR/GntR_C"/>
</dbReference>
<name>B3PKS6_CELJU</name>
<dbReference type="EMBL" id="CP000934">
    <property type="protein sequence ID" value="ACE85286.1"/>
    <property type="molecule type" value="Genomic_DNA"/>
</dbReference>
<dbReference type="SUPFAM" id="SSF46785">
    <property type="entry name" value="Winged helix' DNA-binding domain"/>
    <property type="match status" value="1"/>
</dbReference>
<gene>
    <name evidence="5" type="ordered locus">CJA_0833</name>
</gene>
<dbReference type="CDD" id="cd07377">
    <property type="entry name" value="WHTH_GntR"/>
    <property type="match status" value="1"/>
</dbReference>
<dbReference type="AlphaFoldDB" id="B3PKS6"/>
<sequence>MALLDRNFNLSQRMVQELGRTIICGEFTDNGLPTEAELCEKFGVSRSAVREAVKMLSAKGLVSSKPRQGIRVLPEDQWNIFDPDLLRWMLESKPTLSVLKEFLQVRIAIEPEAAALAARYADPGKVDQIEKALERMRKAPDNSPEDLEADIAFHVSILYASNNRFYIRLRDFISTALRVSISHTSPIKGNHEGIVEDHAKVLNAIKNRNAERAKHSMLLLIDEALNFIEDSIAAGK</sequence>
<dbReference type="STRING" id="498211.CJA_0833"/>
<dbReference type="PRINTS" id="PR00035">
    <property type="entry name" value="HTHGNTR"/>
</dbReference>
<evidence type="ECO:0000313" key="5">
    <source>
        <dbReference type="EMBL" id="ACE85286.1"/>
    </source>
</evidence>
<dbReference type="SMART" id="SM00895">
    <property type="entry name" value="FCD"/>
    <property type="match status" value="1"/>
</dbReference>
<evidence type="ECO:0000256" key="1">
    <source>
        <dbReference type="ARBA" id="ARBA00023015"/>
    </source>
</evidence>
<dbReference type="Pfam" id="PF07729">
    <property type="entry name" value="FCD"/>
    <property type="match status" value="1"/>
</dbReference>
<keyword evidence="2" id="KW-0238">DNA-binding</keyword>
<dbReference type="PANTHER" id="PTHR43537">
    <property type="entry name" value="TRANSCRIPTIONAL REGULATOR, GNTR FAMILY"/>
    <property type="match status" value="1"/>
</dbReference>
<evidence type="ECO:0000259" key="4">
    <source>
        <dbReference type="PROSITE" id="PS50949"/>
    </source>
</evidence>
<dbReference type="InterPro" id="IPR036388">
    <property type="entry name" value="WH-like_DNA-bd_sf"/>
</dbReference>
<dbReference type="InterPro" id="IPR011711">
    <property type="entry name" value="GntR_C"/>
</dbReference>
<dbReference type="SMART" id="SM00345">
    <property type="entry name" value="HTH_GNTR"/>
    <property type="match status" value="1"/>
</dbReference>
<keyword evidence="6" id="KW-1185">Reference proteome</keyword>
<dbReference type="KEGG" id="cja:CJA_0833"/>
<feature type="domain" description="HTH gntR-type" evidence="4">
    <location>
        <begin position="8"/>
        <end position="75"/>
    </location>
</feature>
<dbReference type="eggNOG" id="COG2186">
    <property type="taxonomic scope" value="Bacteria"/>
</dbReference>
<dbReference type="PROSITE" id="PS50949">
    <property type="entry name" value="HTH_GNTR"/>
    <property type="match status" value="1"/>
</dbReference>
<protein>
    <submittedName>
        <fullName evidence="5">Transcriptional regulator, GntR family</fullName>
    </submittedName>
</protein>
<dbReference type="PANTHER" id="PTHR43537:SF44">
    <property type="entry name" value="GNTR FAMILY REGULATORY PROTEIN"/>
    <property type="match status" value="1"/>
</dbReference>
<dbReference type="GO" id="GO:0003700">
    <property type="term" value="F:DNA-binding transcription factor activity"/>
    <property type="evidence" value="ECO:0007669"/>
    <property type="project" value="InterPro"/>
</dbReference>
<dbReference type="RefSeq" id="WP_012486494.1">
    <property type="nucleotide sequence ID" value="NC_010995.1"/>
</dbReference>
<dbReference type="InterPro" id="IPR000524">
    <property type="entry name" value="Tscrpt_reg_HTH_GntR"/>
</dbReference>
<keyword evidence="3" id="KW-0804">Transcription</keyword>
<dbReference type="Gene3D" id="1.10.10.10">
    <property type="entry name" value="Winged helix-like DNA-binding domain superfamily/Winged helix DNA-binding domain"/>
    <property type="match status" value="1"/>
</dbReference>
<keyword evidence="1" id="KW-0805">Transcription regulation</keyword>
<evidence type="ECO:0000256" key="3">
    <source>
        <dbReference type="ARBA" id="ARBA00023163"/>
    </source>
</evidence>
<evidence type="ECO:0000256" key="2">
    <source>
        <dbReference type="ARBA" id="ARBA00023125"/>
    </source>
</evidence>
<dbReference type="HOGENOM" id="CLU_017584_9_4_6"/>
<dbReference type="Gene3D" id="1.20.120.530">
    <property type="entry name" value="GntR ligand-binding domain-like"/>
    <property type="match status" value="1"/>
</dbReference>
<evidence type="ECO:0000313" key="6">
    <source>
        <dbReference type="Proteomes" id="UP000001036"/>
    </source>
</evidence>
<reference evidence="5 6" key="1">
    <citation type="journal article" date="2008" name="J. Bacteriol.">
        <title>Insights into plant cell wall degradation from the genome sequence of the soil bacterium Cellvibrio japonicus.</title>
        <authorList>
            <person name="Deboy R.T."/>
            <person name="Mongodin E.F."/>
            <person name="Fouts D.E."/>
            <person name="Tailford L.E."/>
            <person name="Khouri H."/>
            <person name="Emerson J.B."/>
            <person name="Mohamoud Y."/>
            <person name="Watkins K."/>
            <person name="Henrissat B."/>
            <person name="Gilbert H.J."/>
            <person name="Nelson K.E."/>
        </authorList>
    </citation>
    <scope>NUCLEOTIDE SEQUENCE [LARGE SCALE GENOMIC DNA]</scope>
    <source>
        <strain evidence="5 6">Ueda107</strain>
    </source>
</reference>
<dbReference type="SUPFAM" id="SSF48008">
    <property type="entry name" value="GntR ligand-binding domain-like"/>
    <property type="match status" value="1"/>
</dbReference>
<accession>B3PKS6</accession>
<dbReference type="InterPro" id="IPR036390">
    <property type="entry name" value="WH_DNA-bd_sf"/>
</dbReference>
<dbReference type="GO" id="GO:0003677">
    <property type="term" value="F:DNA binding"/>
    <property type="evidence" value="ECO:0007669"/>
    <property type="project" value="UniProtKB-KW"/>
</dbReference>
<organism evidence="5 6">
    <name type="scientific">Cellvibrio japonicus (strain Ueda107)</name>
    <name type="common">Pseudomonas fluorescens subsp. cellulosa</name>
    <dbReference type="NCBI Taxonomy" id="498211"/>
    <lineage>
        <taxon>Bacteria</taxon>
        <taxon>Pseudomonadati</taxon>
        <taxon>Pseudomonadota</taxon>
        <taxon>Gammaproteobacteria</taxon>
        <taxon>Cellvibrionales</taxon>
        <taxon>Cellvibrionaceae</taxon>
        <taxon>Cellvibrio</taxon>
    </lineage>
</organism>
<dbReference type="OrthoDB" id="9028214at2"/>
<dbReference type="Pfam" id="PF00392">
    <property type="entry name" value="GntR"/>
    <property type="match status" value="1"/>
</dbReference>
<proteinExistence type="predicted"/>
<dbReference type="Proteomes" id="UP000001036">
    <property type="component" value="Chromosome"/>
</dbReference>